<dbReference type="SMART" id="SM00248">
    <property type="entry name" value="ANK"/>
    <property type="match status" value="22"/>
</dbReference>
<feature type="repeat" description="ANK" evidence="3">
    <location>
        <begin position="592"/>
        <end position="624"/>
    </location>
</feature>
<dbReference type="STRING" id="1380566.A0A179EZ91"/>
<feature type="repeat" description="ANK" evidence="3">
    <location>
        <begin position="739"/>
        <end position="771"/>
    </location>
</feature>
<dbReference type="Pfam" id="PF00023">
    <property type="entry name" value="Ank"/>
    <property type="match status" value="2"/>
</dbReference>
<dbReference type="InterPro" id="IPR051165">
    <property type="entry name" value="Multifunctional_ANK_Repeat"/>
</dbReference>
<evidence type="ECO:0000259" key="4">
    <source>
        <dbReference type="Pfam" id="PF24883"/>
    </source>
</evidence>
<dbReference type="Proteomes" id="UP000078397">
    <property type="component" value="Unassembled WGS sequence"/>
</dbReference>
<feature type="repeat" description="ANK" evidence="3">
    <location>
        <begin position="958"/>
        <end position="993"/>
    </location>
</feature>
<dbReference type="InterPro" id="IPR002110">
    <property type="entry name" value="Ankyrin_rpt"/>
</dbReference>
<keyword evidence="6" id="KW-1185">Reference proteome</keyword>
<name>A0A179EZ91_METCM</name>
<dbReference type="Pfam" id="PF13857">
    <property type="entry name" value="Ank_5"/>
    <property type="match status" value="1"/>
</dbReference>
<dbReference type="SUPFAM" id="SSF52540">
    <property type="entry name" value="P-loop containing nucleoside triphosphate hydrolases"/>
    <property type="match status" value="1"/>
</dbReference>
<dbReference type="PRINTS" id="PR01415">
    <property type="entry name" value="ANKYRIN"/>
</dbReference>
<dbReference type="OrthoDB" id="21416at2759"/>
<evidence type="ECO:0000313" key="5">
    <source>
        <dbReference type="EMBL" id="OAQ58488.1"/>
    </source>
</evidence>
<dbReference type="Gene3D" id="1.25.40.20">
    <property type="entry name" value="Ankyrin repeat-containing domain"/>
    <property type="match status" value="8"/>
</dbReference>
<protein>
    <submittedName>
        <fullName evidence="5">Ankyrin repeat-containing protein</fullName>
    </submittedName>
</protein>
<feature type="repeat" description="ANK" evidence="3">
    <location>
        <begin position="1257"/>
        <end position="1289"/>
    </location>
</feature>
<organism evidence="5 6">
    <name type="scientific">Pochonia chlamydosporia 170</name>
    <dbReference type="NCBI Taxonomy" id="1380566"/>
    <lineage>
        <taxon>Eukaryota</taxon>
        <taxon>Fungi</taxon>
        <taxon>Dikarya</taxon>
        <taxon>Ascomycota</taxon>
        <taxon>Pezizomycotina</taxon>
        <taxon>Sordariomycetes</taxon>
        <taxon>Hypocreomycetidae</taxon>
        <taxon>Hypocreales</taxon>
        <taxon>Clavicipitaceae</taxon>
        <taxon>Pochonia</taxon>
    </lineage>
</organism>
<gene>
    <name evidence="5" type="ORF">VFPPC_11243</name>
</gene>
<feature type="repeat" description="ANK" evidence="3">
    <location>
        <begin position="819"/>
        <end position="850"/>
    </location>
</feature>
<dbReference type="PANTHER" id="PTHR24123">
    <property type="entry name" value="ANKYRIN REPEAT-CONTAINING"/>
    <property type="match status" value="1"/>
</dbReference>
<dbReference type="Pfam" id="PF24883">
    <property type="entry name" value="NPHP3_N"/>
    <property type="match status" value="1"/>
</dbReference>
<proteinExistence type="predicted"/>
<feature type="repeat" description="ANK" evidence="3">
    <location>
        <begin position="1995"/>
        <end position="2031"/>
    </location>
</feature>
<feature type="domain" description="Nephrocystin 3-like N-terminal" evidence="4">
    <location>
        <begin position="72"/>
        <end position="238"/>
    </location>
</feature>
<dbReference type="PANTHER" id="PTHR24123:SF33">
    <property type="entry name" value="PROTEIN HOS4"/>
    <property type="match status" value="1"/>
</dbReference>
<dbReference type="Gene3D" id="3.40.50.300">
    <property type="entry name" value="P-loop containing nucleotide triphosphate hydrolases"/>
    <property type="match status" value="1"/>
</dbReference>
<dbReference type="InterPro" id="IPR056884">
    <property type="entry name" value="NPHP3-like_N"/>
</dbReference>
<dbReference type="GeneID" id="28853482"/>
<feature type="repeat" description="ANK" evidence="3">
    <location>
        <begin position="626"/>
        <end position="652"/>
    </location>
</feature>
<dbReference type="Pfam" id="PF12796">
    <property type="entry name" value="Ank_2"/>
    <property type="match status" value="4"/>
</dbReference>
<accession>A0A179EZ91</accession>
<dbReference type="PROSITE" id="PS50297">
    <property type="entry name" value="ANK_REP_REGION"/>
    <property type="match status" value="7"/>
</dbReference>
<dbReference type="KEGG" id="pchm:VFPPC_11243"/>
<dbReference type="EMBL" id="LSBJ02000017">
    <property type="protein sequence ID" value="OAQ58488.1"/>
    <property type="molecule type" value="Genomic_DNA"/>
</dbReference>
<keyword evidence="2 3" id="KW-0040">ANK repeat</keyword>
<feature type="repeat" description="ANK" evidence="3">
    <location>
        <begin position="1196"/>
        <end position="1223"/>
    </location>
</feature>
<dbReference type="SUPFAM" id="SSF48403">
    <property type="entry name" value="Ankyrin repeat"/>
    <property type="match status" value="4"/>
</dbReference>
<dbReference type="InterPro" id="IPR027417">
    <property type="entry name" value="P-loop_NTPase"/>
</dbReference>
<evidence type="ECO:0000313" key="6">
    <source>
        <dbReference type="Proteomes" id="UP000078397"/>
    </source>
</evidence>
<keyword evidence="1" id="KW-0677">Repeat</keyword>
<feature type="repeat" description="ANK" evidence="3">
    <location>
        <begin position="1628"/>
        <end position="1666"/>
    </location>
</feature>
<dbReference type="InterPro" id="IPR036770">
    <property type="entry name" value="Ankyrin_rpt-contain_sf"/>
</dbReference>
<sequence>MSFRSPCHDDPTSMNEGDVILIGHHDISNYNPGQILPESPERIRKIRSWLQPTSYNDVGGEYHKHLASHLPGTGAWLTSSDVYRRWIQSESDGEGMLWIKGIPGSGKSVIAAKLIDELAKSNPGCPVLYFFFRQIIEANHKPLALLRDWMDQLLEYSPPLQKQLIAYVESNRPCDTILMEDMWKDLRAALAGLPGRAFCVADALDEMDHGHGMDMFIKELASLGLWRPKQVKVLITSRPVATIERLLRMAPCLYLRLQETMVDADISTFVEYTLARCETSIQASDKQLIRDAVPGRANGLFLYAKLAMDSFLQPGADIKEVLQRLPVDLNALYNNLLEQHARRPGVSADIQHLILQAITHTARPLRLLELATMINCVSPNGPDGFKRELKSTKDLIRVTCGPLLEILPDETVSVIHHSFTEFLKGITRSVDGCSGYPILQQGSTHSTLALACLRYLQNGCLDGVDAVIRQRHGFSGWTYTSSWNSGDDYSSLIPEPDVQMRLQHPFVEYAVGYWHHHVHKSEAAGQDQTQLNLEIGKFLGDSKSMLAWLQLNWPDHSNEGRITQLHVAARAGLAAYAKGLLRSIDVDVQDAVGKTPLWWAASEGYEEVTQVLIAAGANPDQGEPQCGLRPLHQAAIRNHYAVVKALLEAGADPLPPKLNRTVRPSRSYFRSINYAYVGDSPLEAACVNGCLETVNALLPYIEDTNLTQRALSWAAGGGKSEVVSRLLQHPEVDVNAKVDGVTPIYLASEAYSVPTIETLLQAGADPRVRCDNGHYLNCLHGVCQVGSSRTPNYPDASVLRRIFSLLVQHGVDVNDSTPSGMTALHGAVAGSSVLTQLLIDAGADANAKDNEGATPLYFMSRYTDRFGTPIDPMVILIEQGHADINNIRGDGDSVLHWMVDELSAERVLTFLKYGPECNVLDGRGNGSLHKALGRFAEFPAVIEGILQAGADPNMKNRDGLTPLLCIHRNDNYHCPKLVDILLRAGADLNTVDRDGKTVLFHLLPYWNVLWRDKAALDKIRELVSLGASTSIRDFKGRTILHEVVQTIPDGSTRRLCEGLSCEADLDTLGGLGLDIKAIDHEGNGLLHELASREDNHYRVSALLPLWKYLIAMGLDLADKNHAGRTPLHILCTNDGRSPYSNRRSVMPIDFVIAQAKNLDTADNNGITPLHIAATRGELYTKKLLDAGANPAACTRDGLTALHLASRWGQSNVVGMLLVAMGAETPSIACKTSRTDNLGGRPMARPVKGVNAKAYGRNEITPLFFACRTGRPETVTLLIEAGADATIGKVLEACVQFEEGCRSCKTSQGPGNSGQKTEDNWLLVDTSHCISPRRQRYTKPNPRDYDLGTSETSRVEEILELLFTSRADPSQLGCYANVDSLVDQAVASGKDYVARCLRDVCEKYLPNQATASNQSAGHALAGLTHHLLKETSGQTLKISGFVEPATSNQELFRHFLRRREYHLVEELARLGADFLCVPEEERPSNLAILVRGGLYALVEKIGELVAESRVSQADWHSFGDITRPGLWFAKRDGLSHKDVPVPFLLEAVQRDSPNLEMMRLLVDKFGVDINERRFALGSMHVPDGTRHNVLVPTDSALHYAAKGYCWWHAHQALPYLLEAGAEVNIRSHNGDTPLHMALFKGDSPGPFAKNAARTLIENGADVNAIGNEGRSILACAADDVNMIRLLVSHGATLAADAIFLAIKVTNVAGVKELLSLGADTSMRRGKLFRPEFDPEGRRIHPHSYSVTRLMGVPLYEEVFPLYHAGMSSALRWWRHPGDFAGQLEPERQIVEVLLDHGADPFAKFLSRINTCWEAPSVCDTTKDIPSLEVPEAHRECTILHELLLAGSLVDPFLSLPRLDVNHRDAKGRTLLLAACQSSHGPDAVLDSNKTEAGWEGHNTIFQRLVSLGADLRALDNSGHNVLHHIIAGNCFETTFSDFKVSLDSVLREAPDLIHQMDDDEQTPLHYACIHADIWRDTRAAHALLSAGADPLVVDKNGNNLLHVLAKSLDTSSQLELFQILAGRGVDLNARNKRGETPLLIFCKHERTSYRDEQDDKHENVADKDALLILQGLGADMFAKDAQGRGLLHVAARTDAKWFKVLLDEGLDAMLEDETQQTAVDIAAVSGNQEVLQLFEQNSSR</sequence>
<dbReference type="PROSITE" id="PS50088">
    <property type="entry name" value="ANK_REPEAT"/>
    <property type="match status" value="11"/>
</dbReference>
<feature type="repeat" description="ANK" evidence="3">
    <location>
        <begin position="1164"/>
        <end position="1195"/>
    </location>
</feature>
<evidence type="ECO:0000256" key="3">
    <source>
        <dbReference type="PROSITE-ProRule" id="PRU00023"/>
    </source>
</evidence>
<evidence type="ECO:0000256" key="2">
    <source>
        <dbReference type="ARBA" id="ARBA00023043"/>
    </source>
</evidence>
<reference evidence="5 6" key="1">
    <citation type="journal article" date="2016" name="PLoS Pathog.">
        <title>Biosynthesis of antibiotic leucinostatins in bio-control fungus Purpureocillium lilacinum and their inhibition on phytophthora revealed by genome mining.</title>
        <authorList>
            <person name="Wang G."/>
            <person name="Liu Z."/>
            <person name="Lin R."/>
            <person name="Li E."/>
            <person name="Mao Z."/>
            <person name="Ling J."/>
            <person name="Yang Y."/>
            <person name="Yin W.B."/>
            <person name="Xie B."/>
        </authorList>
    </citation>
    <scope>NUCLEOTIDE SEQUENCE [LARGE SCALE GENOMIC DNA]</scope>
    <source>
        <strain evidence="5">170</strain>
    </source>
</reference>
<dbReference type="RefSeq" id="XP_018136635.1">
    <property type="nucleotide sequence ID" value="XM_018289488.1"/>
</dbReference>
<comment type="caution">
    <text evidence="5">The sequence shown here is derived from an EMBL/GenBank/DDBJ whole genome shotgun (WGS) entry which is preliminary data.</text>
</comment>
<evidence type="ECO:0000256" key="1">
    <source>
        <dbReference type="ARBA" id="ARBA00022737"/>
    </source>
</evidence>
<feature type="repeat" description="ANK" evidence="3">
    <location>
        <begin position="1958"/>
        <end position="1994"/>
    </location>
</feature>